<evidence type="ECO:0000256" key="1">
    <source>
        <dbReference type="ARBA" id="ARBA00022598"/>
    </source>
</evidence>
<evidence type="ECO:0000313" key="7">
    <source>
        <dbReference type="WBParaSite" id="PEQ_0000143901-mRNA-1"/>
    </source>
</evidence>
<reference evidence="7" key="1">
    <citation type="submission" date="2022-11" db="UniProtKB">
        <authorList>
            <consortium name="WormBaseParasite"/>
        </authorList>
    </citation>
    <scope>IDENTIFICATION</scope>
</reference>
<dbReference type="GO" id="GO:0006418">
    <property type="term" value="P:tRNA aminoacylation for protein translation"/>
    <property type="evidence" value="ECO:0007669"/>
    <property type="project" value="InterPro"/>
</dbReference>
<keyword evidence="4" id="KW-0648">Protein biosynthesis</keyword>
<evidence type="ECO:0000313" key="6">
    <source>
        <dbReference type="Proteomes" id="UP000887564"/>
    </source>
</evidence>
<proteinExistence type="predicted"/>
<keyword evidence="2" id="KW-0547">Nucleotide-binding</keyword>
<accession>A0A914R4A1</accession>
<evidence type="ECO:0000256" key="2">
    <source>
        <dbReference type="ARBA" id="ARBA00022741"/>
    </source>
</evidence>
<dbReference type="GO" id="GO:0002161">
    <property type="term" value="F:aminoacyl-tRNA deacylase activity"/>
    <property type="evidence" value="ECO:0007669"/>
    <property type="project" value="InterPro"/>
</dbReference>
<dbReference type="WBParaSite" id="PEQ_0000143901-mRNA-1">
    <property type="protein sequence ID" value="PEQ_0000143901-mRNA-1"/>
    <property type="gene ID" value="PEQ_0000143901"/>
</dbReference>
<dbReference type="GO" id="GO:0005524">
    <property type="term" value="F:ATP binding"/>
    <property type="evidence" value="ECO:0007669"/>
    <property type="project" value="UniProtKB-KW"/>
</dbReference>
<evidence type="ECO:0000256" key="4">
    <source>
        <dbReference type="ARBA" id="ARBA00022917"/>
    </source>
</evidence>
<dbReference type="SUPFAM" id="SSF50677">
    <property type="entry name" value="ValRS/IleRS/LeuRS editing domain"/>
    <property type="match status" value="1"/>
</dbReference>
<organism evidence="6 7">
    <name type="scientific">Parascaris equorum</name>
    <name type="common">Equine roundworm</name>
    <dbReference type="NCBI Taxonomy" id="6256"/>
    <lineage>
        <taxon>Eukaryota</taxon>
        <taxon>Metazoa</taxon>
        <taxon>Ecdysozoa</taxon>
        <taxon>Nematoda</taxon>
        <taxon>Chromadorea</taxon>
        <taxon>Rhabditida</taxon>
        <taxon>Spirurina</taxon>
        <taxon>Ascaridomorpha</taxon>
        <taxon>Ascaridoidea</taxon>
        <taxon>Ascarididae</taxon>
        <taxon>Parascaris</taxon>
    </lineage>
</organism>
<dbReference type="InterPro" id="IPR009008">
    <property type="entry name" value="Val/Leu/Ile-tRNA-synth_edit"/>
</dbReference>
<name>A0A914R4A1_PAREQ</name>
<evidence type="ECO:0000256" key="3">
    <source>
        <dbReference type="ARBA" id="ARBA00022840"/>
    </source>
</evidence>
<keyword evidence="3" id="KW-0067">ATP-binding</keyword>
<protein>
    <submittedName>
        <fullName evidence="7">Uncharacterized protein</fullName>
    </submittedName>
</protein>
<keyword evidence="5" id="KW-0030">Aminoacyl-tRNA synthetase</keyword>
<dbReference type="GO" id="GO:0004812">
    <property type="term" value="F:aminoacyl-tRNA ligase activity"/>
    <property type="evidence" value="ECO:0007669"/>
    <property type="project" value="UniProtKB-KW"/>
</dbReference>
<keyword evidence="1" id="KW-0436">Ligase</keyword>
<keyword evidence="6" id="KW-1185">Reference proteome</keyword>
<dbReference type="AlphaFoldDB" id="A0A914R4A1"/>
<evidence type="ECO:0000256" key="5">
    <source>
        <dbReference type="ARBA" id="ARBA00023146"/>
    </source>
</evidence>
<sequence>MRCCIDEQGRLINAPGFNGLDRFEARSKIESTMHEAFVDSIRRVDDEGLIY</sequence>
<dbReference type="Proteomes" id="UP000887564">
    <property type="component" value="Unplaced"/>
</dbReference>